<dbReference type="PANTHER" id="PTHR21197:SF0">
    <property type="entry name" value="UDP-GALACTOPYRANOSE MUTASE"/>
    <property type="match status" value="1"/>
</dbReference>
<gene>
    <name evidence="7" type="primary">glf</name>
    <name evidence="7" type="ORF">E4L96_11165</name>
</gene>
<protein>
    <submittedName>
        <fullName evidence="7">UDP-galactopyranose mutase</fullName>
        <ecNumber evidence="7">5.4.99.9</ecNumber>
    </submittedName>
</protein>
<dbReference type="Proteomes" id="UP000298438">
    <property type="component" value="Unassembled WGS sequence"/>
</dbReference>
<comment type="similarity">
    <text evidence="2">Belongs to the UDP-galactopyranose/dTDP-fucopyranose mutase family.</text>
</comment>
<proteinExistence type="inferred from homology"/>
<keyword evidence="8" id="KW-1185">Reference proteome</keyword>
<dbReference type="EMBL" id="SPVF01000141">
    <property type="protein sequence ID" value="TFW19822.1"/>
    <property type="molecule type" value="Genomic_DNA"/>
</dbReference>
<comment type="caution">
    <text evidence="7">The sequence shown here is derived from an EMBL/GenBank/DDBJ whole genome shotgun (WGS) entry which is preliminary data.</text>
</comment>
<keyword evidence="4" id="KW-0274">FAD</keyword>
<dbReference type="Pfam" id="PF03275">
    <property type="entry name" value="GLF"/>
    <property type="match status" value="1"/>
</dbReference>
<dbReference type="GO" id="GO:0008767">
    <property type="term" value="F:UDP-galactopyranose mutase activity"/>
    <property type="evidence" value="ECO:0007669"/>
    <property type="project" value="UniProtKB-EC"/>
</dbReference>
<reference evidence="7 8" key="1">
    <citation type="submission" date="2019-03" db="EMBL/GenBank/DDBJ databases">
        <title>Draft Genome Sequence of Massilia arenosa sp. nov., a Novel Massilia Species Isolated from a Sandy-loam Maize Soil.</title>
        <authorList>
            <person name="Raths R."/>
            <person name="Peta V."/>
            <person name="Bucking H."/>
        </authorList>
    </citation>
    <scope>NUCLEOTIDE SEQUENCE [LARGE SCALE GENOMIC DNA]</scope>
    <source>
        <strain evidence="7 8">MC02</strain>
    </source>
</reference>
<evidence type="ECO:0000256" key="4">
    <source>
        <dbReference type="ARBA" id="ARBA00022827"/>
    </source>
</evidence>
<evidence type="ECO:0000259" key="6">
    <source>
        <dbReference type="Pfam" id="PF03275"/>
    </source>
</evidence>
<evidence type="ECO:0000256" key="2">
    <source>
        <dbReference type="ARBA" id="ARBA00009321"/>
    </source>
</evidence>
<dbReference type="InterPro" id="IPR004379">
    <property type="entry name" value="UDP-GALP_mutase"/>
</dbReference>
<feature type="domain" description="UDP-galactopyranose mutase C-terminal" evidence="6">
    <location>
        <begin position="145"/>
        <end position="346"/>
    </location>
</feature>
<dbReference type="GO" id="GO:0050660">
    <property type="term" value="F:flavin adenine dinucleotide binding"/>
    <property type="evidence" value="ECO:0007669"/>
    <property type="project" value="TreeGrafter"/>
</dbReference>
<dbReference type="SUPFAM" id="SSF51971">
    <property type="entry name" value="Nucleotide-binding domain"/>
    <property type="match status" value="1"/>
</dbReference>
<evidence type="ECO:0000256" key="1">
    <source>
        <dbReference type="ARBA" id="ARBA00001974"/>
    </source>
</evidence>
<dbReference type="GO" id="GO:0005829">
    <property type="term" value="C:cytosol"/>
    <property type="evidence" value="ECO:0007669"/>
    <property type="project" value="TreeGrafter"/>
</dbReference>
<sequence>MYDYLIVGAGMFGATFARLAKDAGKRCLVIDKRPHIAGNCFTDSVEGINVHVYGPHIFHCNDQRIWQFLNRFTVFNNFRNAPVAMHGGKAYSLPFNMYTFNQMWGVTSPSEAMAKIESQKLVLDRPPENLEEQALTLVGRDIYEKLIRDYTKKQWQKDPKDLPASIIKRLPVRFTWDNNYFNDSYQGIPEAGYSKMFEAMLEGTEVKLNVDYFADRAACNAKAKRVIFTGKIDEFFDYRFGELEYRTLEFQTEIMPIENYQGNAVINYTEADVPWTRIIEHKHFEPGNKSKSTIVTREIPAAWSKDKIPYYPIGDARNMKIYEQYSELAEHEQGVLFGGRLSEYKYYDMHQVIGSAMALAKREFAAAQSGTSKVSTLV</sequence>
<organism evidence="7 8">
    <name type="scientific">Zemynaea arenosa</name>
    <dbReference type="NCBI Taxonomy" id="2561931"/>
    <lineage>
        <taxon>Bacteria</taxon>
        <taxon>Pseudomonadati</taxon>
        <taxon>Pseudomonadota</taxon>
        <taxon>Betaproteobacteria</taxon>
        <taxon>Burkholderiales</taxon>
        <taxon>Oxalobacteraceae</taxon>
        <taxon>Telluria group</taxon>
        <taxon>Zemynaea</taxon>
    </lineage>
</organism>
<dbReference type="NCBIfam" id="TIGR00031">
    <property type="entry name" value="UDP-GALP_mutase"/>
    <property type="match status" value="1"/>
</dbReference>
<dbReference type="PANTHER" id="PTHR21197">
    <property type="entry name" value="UDP-GALACTOPYRANOSE MUTASE"/>
    <property type="match status" value="1"/>
</dbReference>
<dbReference type="EC" id="5.4.99.9" evidence="7"/>
<name>A0A4Y9SF89_9BURK</name>
<dbReference type="RefSeq" id="WP_135207298.1">
    <property type="nucleotide sequence ID" value="NZ_SPVF01000141.1"/>
</dbReference>
<evidence type="ECO:0000313" key="8">
    <source>
        <dbReference type="Proteomes" id="UP000298438"/>
    </source>
</evidence>
<keyword evidence="3" id="KW-0285">Flavoprotein</keyword>
<dbReference type="OrthoDB" id="5792777at2"/>
<keyword evidence="5 7" id="KW-0413">Isomerase</keyword>
<evidence type="ECO:0000313" key="7">
    <source>
        <dbReference type="EMBL" id="TFW19822.1"/>
    </source>
</evidence>
<dbReference type="AlphaFoldDB" id="A0A4Y9SF89"/>
<dbReference type="SUPFAM" id="SSF54373">
    <property type="entry name" value="FAD-linked reductases, C-terminal domain"/>
    <property type="match status" value="1"/>
</dbReference>
<accession>A0A4Y9SF89</accession>
<dbReference type="InterPro" id="IPR015899">
    <property type="entry name" value="UDP-GalPyranose_mutase_C"/>
</dbReference>
<evidence type="ECO:0000256" key="5">
    <source>
        <dbReference type="ARBA" id="ARBA00023235"/>
    </source>
</evidence>
<dbReference type="Pfam" id="PF13450">
    <property type="entry name" value="NAD_binding_8"/>
    <property type="match status" value="1"/>
</dbReference>
<dbReference type="Gene3D" id="3.40.50.720">
    <property type="entry name" value="NAD(P)-binding Rossmann-like Domain"/>
    <property type="match status" value="3"/>
</dbReference>
<evidence type="ECO:0000256" key="3">
    <source>
        <dbReference type="ARBA" id="ARBA00022630"/>
    </source>
</evidence>
<comment type="cofactor">
    <cofactor evidence="1">
        <name>FAD</name>
        <dbReference type="ChEBI" id="CHEBI:57692"/>
    </cofactor>
</comment>